<evidence type="ECO:0000313" key="3">
    <source>
        <dbReference type="Proteomes" id="UP000030745"/>
    </source>
</evidence>
<dbReference type="SUPFAM" id="SSF55277">
    <property type="entry name" value="GYF domain"/>
    <property type="match status" value="1"/>
</dbReference>
<gene>
    <name evidence="2" type="ORF">SPRG_17980</name>
</gene>
<dbReference type="AlphaFoldDB" id="A0A067BP72"/>
<proteinExistence type="predicted"/>
<name>A0A067BP72_SAPPC</name>
<dbReference type="OrthoDB" id="523541at2759"/>
<organism evidence="2 3">
    <name type="scientific">Saprolegnia parasitica (strain CBS 223.65)</name>
    <dbReference type="NCBI Taxonomy" id="695850"/>
    <lineage>
        <taxon>Eukaryota</taxon>
        <taxon>Sar</taxon>
        <taxon>Stramenopiles</taxon>
        <taxon>Oomycota</taxon>
        <taxon>Saprolegniomycetes</taxon>
        <taxon>Saprolegniales</taxon>
        <taxon>Saprolegniaceae</taxon>
        <taxon>Saprolegnia</taxon>
    </lineage>
</organism>
<dbReference type="Proteomes" id="UP000030745">
    <property type="component" value="Unassembled WGS sequence"/>
</dbReference>
<keyword evidence="3" id="KW-1185">Reference proteome</keyword>
<reference evidence="2 3" key="1">
    <citation type="journal article" date="2013" name="PLoS Genet.">
        <title>Distinctive expansion of potential virulence genes in the genome of the oomycete fish pathogen Saprolegnia parasitica.</title>
        <authorList>
            <person name="Jiang R.H."/>
            <person name="de Bruijn I."/>
            <person name="Haas B.J."/>
            <person name="Belmonte R."/>
            <person name="Lobach L."/>
            <person name="Christie J."/>
            <person name="van den Ackerveken G."/>
            <person name="Bottin A."/>
            <person name="Bulone V."/>
            <person name="Diaz-Moreno S.M."/>
            <person name="Dumas B."/>
            <person name="Fan L."/>
            <person name="Gaulin E."/>
            <person name="Govers F."/>
            <person name="Grenville-Briggs L.J."/>
            <person name="Horner N.R."/>
            <person name="Levin J.Z."/>
            <person name="Mammella M."/>
            <person name="Meijer H.J."/>
            <person name="Morris P."/>
            <person name="Nusbaum C."/>
            <person name="Oome S."/>
            <person name="Phillips A.J."/>
            <person name="van Rooyen D."/>
            <person name="Rzeszutek E."/>
            <person name="Saraiva M."/>
            <person name="Secombes C.J."/>
            <person name="Seidl M.F."/>
            <person name="Snel B."/>
            <person name="Stassen J.H."/>
            <person name="Sykes S."/>
            <person name="Tripathy S."/>
            <person name="van den Berg H."/>
            <person name="Vega-Arreguin J.C."/>
            <person name="Wawra S."/>
            <person name="Young S.K."/>
            <person name="Zeng Q."/>
            <person name="Dieguez-Uribeondo J."/>
            <person name="Russ C."/>
            <person name="Tyler B.M."/>
            <person name="van West P."/>
        </authorList>
    </citation>
    <scope>NUCLEOTIDE SEQUENCE [LARGE SCALE GENOMIC DNA]</scope>
    <source>
        <strain evidence="2 3">CBS 223.65</strain>
    </source>
</reference>
<evidence type="ECO:0000313" key="2">
    <source>
        <dbReference type="EMBL" id="KDO16502.1"/>
    </source>
</evidence>
<dbReference type="InterPro" id="IPR025640">
    <property type="entry name" value="GYF_2"/>
</dbReference>
<dbReference type="EMBL" id="KK584082">
    <property type="protein sequence ID" value="KDO16502.1"/>
    <property type="molecule type" value="Genomic_DNA"/>
</dbReference>
<evidence type="ECO:0000259" key="1">
    <source>
        <dbReference type="Pfam" id="PF14237"/>
    </source>
</evidence>
<protein>
    <recommendedName>
        <fullName evidence="1">GYF domain-containing protein</fullName>
    </recommendedName>
</protein>
<dbReference type="Pfam" id="PF14237">
    <property type="entry name" value="GYF_2"/>
    <property type="match status" value="1"/>
</dbReference>
<dbReference type="GeneID" id="24139507"/>
<feature type="domain" description="GYF" evidence="1">
    <location>
        <begin position="6"/>
        <end position="56"/>
    </location>
</feature>
<accession>A0A067BP72</accession>
<sequence>MAETRWFYANDDDKIHGPATLELLRSLWLRGELQTDTIVWRLGLAEWLSIGELPSLLSGLRL</sequence>
<dbReference type="InterPro" id="IPR035445">
    <property type="entry name" value="GYF-like_dom_sf"/>
</dbReference>
<dbReference type="RefSeq" id="XP_012212791.1">
    <property type="nucleotide sequence ID" value="XM_012357401.1"/>
</dbReference>
<dbReference type="VEuPathDB" id="FungiDB:SPRG_17980"/>
<dbReference type="KEGG" id="spar:SPRG_17980"/>